<feature type="compositionally biased region" description="Polar residues" evidence="1">
    <location>
        <begin position="115"/>
        <end position="125"/>
    </location>
</feature>
<reference evidence="3 4" key="1">
    <citation type="submission" date="2023-11" db="EMBL/GenBank/DDBJ databases">
        <authorList>
            <person name="Val-Calvo J."/>
            <person name="Scortti M."/>
            <person name="Vazquez-Boland J."/>
        </authorList>
    </citation>
    <scope>NUCLEOTIDE SEQUENCE [LARGE SCALE GENOMIC DNA]</scope>
    <source>
        <strain evidence="3 4">DSM 46662</strain>
    </source>
</reference>
<evidence type="ECO:0000313" key="4">
    <source>
        <dbReference type="Proteomes" id="UP001629744"/>
    </source>
</evidence>
<evidence type="ECO:0000313" key="3">
    <source>
        <dbReference type="EMBL" id="MFM1731184.1"/>
    </source>
</evidence>
<evidence type="ECO:0000256" key="1">
    <source>
        <dbReference type="SAM" id="MobiDB-lite"/>
    </source>
</evidence>
<sequence>MKRSLLVRAGALAIGLMALGSGVANAQDAWPVDPGEGNAIRPEVATDYVLMPDQPEFWNPRNNMTRVISPYGRTTKIVCTGYRVDTSCWQADPAGNHTSSTSYSAWEPSAPSLRTPRQTSSSTRG</sequence>
<comment type="caution">
    <text evidence="3">The sequence shown here is derived from an EMBL/GenBank/DDBJ whole genome shotgun (WGS) entry which is preliminary data.</text>
</comment>
<evidence type="ECO:0000256" key="2">
    <source>
        <dbReference type="SAM" id="SignalP"/>
    </source>
</evidence>
<feature type="region of interest" description="Disordered" evidence="1">
    <location>
        <begin position="90"/>
        <end position="125"/>
    </location>
</feature>
<keyword evidence="4" id="KW-1185">Reference proteome</keyword>
<dbReference type="Proteomes" id="UP001629744">
    <property type="component" value="Unassembled WGS sequence"/>
</dbReference>
<dbReference type="RefSeq" id="WP_348605194.1">
    <property type="nucleotide sequence ID" value="NZ_CP157276.1"/>
</dbReference>
<organism evidence="3 4">
    <name type="scientific">Prescottella soli</name>
    <dbReference type="NCBI Taxonomy" id="1543852"/>
    <lineage>
        <taxon>Bacteria</taxon>
        <taxon>Bacillati</taxon>
        <taxon>Actinomycetota</taxon>
        <taxon>Actinomycetes</taxon>
        <taxon>Mycobacteriales</taxon>
        <taxon>Nocardiaceae</taxon>
        <taxon>Prescottella</taxon>
    </lineage>
</organism>
<feature type="chain" id="PRO_5046245672" evidence="2">
    <location>
        <begin position="27"/>
        <end position="125"/>
    </location>
</feature>
<dbReference type="EMBL" id="JBDLNU010000007">
    <property type="protein sequence ID" value="MFM1731184.1"/>
    <property type="molecule type" value="Genomic_DNA"/>
</dbReference>
<protein>
    <submittedName>
        <fullName evidence="3">Uncharacterized protein</fullName>
    </submittedName>
</protein>
<name>A0ABW9FZX2_9NOCA</name>
<gene>
    <name evidence="3" type="ORF">ABEU19_004739</name>
</gene>
<keyword evidence="2" id="KW-0732">Signal</keyword>
<accession>A0ABW9FZX2</accession>
<proteinExistence type="predicted"/>
<feature type="signal peptide" evidence="2">
    <location>
        <begin position="1"/>
        <end position="26"/>
    </location>
</feature>